<evidence type="ECO:0000313" key="2">
    <source>
        <dbReference type="EMBL" id="KAJ8345885.1"/>
    </source>
</evidence>
<dbReference type="EMBL" id="JAINUF010000012">
    <property type="protein sequence ID" value="KAJ8345885.1"/>
    <property type="molecule type" value="Genomic_DNA"/>
</dbReference>
<comment type="caution">
    <text evidence="2">The sequence shown here is derived from an EMBL/GenBank/DDBJ whole genome shotgun (WGS) entry which is preliminary data.</text>
</comment>
<sequence length="126" mass="13548">MACRGLRELGRLGCTADRTRLQGRGPEEALTRNCGGSGRQAISGTPGTDDSCGSWRQAEPGRQAAFNNNAGERSRARAALELRWARAHQTLTRLLNNLAMALSNQGLRLGGADGPQRLVYTSTPRD</sequence>
<proteinExistence type="predicted"/>
<gene>
    <name evidence="2" type="ORF">SKAU_G00300780</name>
</gene>
<name>A0A9Q1EVL9_SYNKA</name>
<evidence type="ECO:0000256" key="1">
    <source>
        <dbReference type="SAM" id="MobiDB-lite"/>
    </source>
</evidence>
<keyword evidence="3" id="KW-1185">Reference proteome</keyword>
<organism evidence="2 3">
    <name type="scientific">Synaphobranchus kaupii</name>
    <name type="common">Kaup's arrowtooth eel</name>
    <dbReference type="NCBI Taxonomy" id="118154"/>
    <lineage>
        <taxon>Eukaryota</taxon>
        <taxon>Metazoa</taxon>
        <taxon>Chordata</taxon>
        <taxon>Craniata</taxon>
        <taxon>Vertebrata</taxon>
        <taxon>Euteleostomi</taxon>
        <taxon>Actinopterygii</taxon>
        <taxon>Neopterygii</taxon>
        <taxon>Teleostei</taxon>
        <taxon>Anguilliformes</taxon>
        <taxon>Synaphobranchidae</taxon>
        <taxon>Synaphobranchus</taxon>
    </lineage>
</organism>
<protein>
    <submittedName>
        <fullName evidence="2">Uncharacterized protein</fullName>
    </submittedName>
</protein>
<accession>A0A9Q1EVL9</accession>
<dbReference type="Proteomes" id="UP001152622">
    <property type="component" value="Chromosome 12"/>
</dbReference>
<reference evidence="2" key="1">
    <citation type="journal article" date="2023" name="Science">
        <title>Genome structures resolve the early diversification of teleost fishes.</title>
        <authorList>
            <person name="Parey E."/>
            <person name="Louis A."/>
            <person name="Montfort J."/>
            <person name="Bouchez O."/>
            <person name="Roques C."/>
            <person name="Iampietro C."/>
            <person name="Lluch J."/>
            <person name="Castinel A."/>
            <person name="Donnadieu C."/>
            <person name="Desvignes T."/>
            <person name="Floi Bucao C."/>
            <person name="Jouanno E."/>
            <person name="Wen M."/>
            <person name="Mejri S."/>
            <person name="Dirks R."/>
            <person name="Jansen H."/>
            <person name="Henkel C."/>
            <person name="Chen W.J."/>
            <person name="Zahm M."/>
            <person name="Cabau C."/>
            <person name="Klopp C."/>
            <person name="Thompson A.W."/>
            <person name="Robinson-Rechavi M."/>
            <person name="Braasch I."/>
            <person name="Lecointre G."/>
            <person name="Bobe J."/>
            <person name="Postlethwait J.H."/>
            <person name="Berthelot C."/>
            <person name="Roest Crollius H."/>
            <person name="Guiguen Y."/>
        </authorList>
    </citation>
    <scope>NUCLEOTIDE SEQUENCE</scope>
    <source>
        <strain evidence="2">WJC10195</strain>
    </source>
</reference>
<dbReference type="AlphaFoldDB" id="A0A9Q1EVL9"/>
<feature type="region of interest" description="Disordered" evidence="1">
    <location>
        <begin position="23"/>
        <end position="56"/>
    </location>
</feature>
<evidence type="ECO:0000313" key="3">
    <source>
        <dbReference type="Proteomes" id="UP001152622"/>
    </source>
</evidence>